<dbReference type="AlphaFoldDB" id="A0A8E2ERY8"/>
<dbReference type="OrthoDB" id="10265971at2759"/>
<dbReference type="EMBL" id="KV750690">
    <property type="protein sequence ID" value="OCL03766.1"/>
    <property type="molecule type" value="Genomic_DNA"/>
</dbReference>
<proteinExistence type="predicted"/>
<sequence>MFPTFTLKIPSFGLRNSHPPAIKLLSVEIHDVETAAEKRPRTLKHLIKANHVNYSIIYHNLRFHNHSPHILGSAYILGSTPEHLNDIYDNESEQLEPWRDSPGEVSKDDWRDFLGKREYQRAFVDFFEDQLVSKRYNWKELLNDYLFEGKEPLINGLVSGLGHPLIHLGYAYELDSRTIAIEALALSSCFYSFLHKYLDDPSYTKPSTFSSSSPLEILQKVRQDKQFDGLFDRQGLDNLDKLFTEHEDAVMEYWNAWDLPNPKEQFEESQKTAVALLVASHHPGNENFDFFFVHLLTTSHAVRILLPIIPAKFHVALVRQWWLFTVAVYITQLRPEINMEKTNEYDLAGRDWKFVVDKALNSKHSLDAHYVKACRAMKEAAHTWGDESKYYLKAAVKFADEFQNWGGFGALSSDDVKYHY</sequence>
<evidence type="ECO:0000256" key="1">
    <source>
        <dbReference type="ARBA" id="ARBA00023002"/>
    </source>
</evidence>
<dbReference type="Pfam" id="PF14027">
    <property type="entry name" value="Questin_oxidase"/>
    <property type="match status" value="1"/>
</dbReference>
<dbReference type="InterPro" id="IPR025337">
    <property type="entry name" value="Questin_oxidase-like"/>
</dbReference>
<protein>
    <recommendedName>
        <fullName evidence="4">MGS207 protein</fullName>
    </recommendedName>
</protein>
<keyword evidence="3" id="KW-1185">Reference proteome</keyword>
<gene>
    <name evidence="2" type="ORF">AOQ84DRAFT_302159</name>
</gene>
<dbReference type="GO" id="GO:0016491">
    <property type="term" value="F:oxidoreductase activity"/>
    <property type="evidence" value="ECO:0007669"/>
    <property type="project" value="UniProtKB-KW"/>
</dbReference>
<evidence type="ECO:0008006" key="4">
    <source>
        <dbReference type="Google" id="ProtNLM"/>
    </source>
</evidence>
<reference evidence="2 3" key="1">
    <citation type="journal article" date="2016" name="Nat. Commun.">
        <title>Ectomycorrhizal ecology is imprinted in the genome of the dominant symbiotic fungus Cenococcum geophilum.</title>
        <authorList>
            <consortium name="DOE Joint Genome Institute"/>
            <person name="Peter M."/>
            <person name="Kohler A."/>
            <person name="Ohm R.A."/>
            <person name="Kuo A."/>
            <person name="Krutzmann J."/>
            <person name="Morin E."/>
            <person name="Arend M."/>
            <person name="Barry K.W."/>
            <person name="Binder M."/>
            <person name="Choi C."/>
            <person name="Clum A."/>
            <person name="Copeland A."/>
            <person name="Grisel N."/>
            <person name="Haridas S."/>
            <person name="Kipfer T."/>
            <person name="LaButti K."/>
            <person name="Lindquist E."/>
            <person name="Lipzen A."/>
            <person name="Maire R."/>
            <person name="Meier B."/>
            <person name="Mihaltcheva S."/>
            <person name="Molinier V."/>
            <person name="Murat C."/>
            <person name="Poggeler S."/>
            <person name="Quandt C.A."/>
            <person name="Sperisen C."/>
            <person name="Tritt A."/>
            <person name="Tisserant E."/>
            <person name="Crous P.W."/>
            <person name="Henrissat B."/>
            <person name="Nehls U."/>
            <person name="Egli S."/>
            <person name="Spatafora J.W."/>
            <person name="Grigoriev I.V."/>
            <person name="Martin F.M."/>
        </authorList>
    </citation>
    <scope>NUCLEOTIDE SEQUENCE [LARGE SCALE GENOMIC DNA]</scope>
    <source>
        <strain evidence="2 3">CBS 207.34</strain>
    </source>
</reference>
<dbReference type="Proteomes" id="UP000250140">
    <property type="component" value="Unassembled WGS sequence"/>
</dbReference>
<organism evidence="2 3">
    <name type="scientific">Glonium stellatum</name>
    <dbReference type="NCBI Taxonomy" id="574774"/>
    <lineage>
        <taxon>Eukaryota</taxon>
        <taxon>Fungi</taxon>
        <taxon>Dikarya</taxon>
        <taxon>Ascomycota</taxon>
        <taxon>Pezizomycotina</taxon>
        <taxon>Dothideomycetes</taxon>
        <taxon>Pleosporomycetidae</taxon>
        <taxon>Gloniales</taxon>
        <taxon>Gloniaceae</taxon>
        <taxon>Glonium</taxon>
    </lineage>
</organism>
<keyword evidence="1" id="KW-0560">Oxidoreductase</keyword>
<dbReference type="PANTHER" id="PTHR35870">
    <property type="entry name" value="PROTEIN, PUTATIVE (AFU_ORTHOLOGUE AFUA_5G03330)-RELATED"/>
    <property type="match status" value="1"/>
</dbReference>
<accession>A0A8E2ERY8</accession>
<name>A0A8E2ERY8_9PEZI</name>
<dbReference type="PANTHER" id="PTHR35870:SF6">
    <property type="entry name" value="MGS207 PROTEIN"/>
    <property type="match status" value="1"/>
</dbReference>
<evidence type="ECO:0000313" key="2">
    <source>
        <dbReference type="EMBL" id="OCL03766.1"/>
    </source>
</evidence>
<evidence type="ECO:0000313" key="3">
    <source>
        <dbReference type="Proteomes" id="UP000250140"/>
    </source>
</evidence>